<evidence type="ECO:0000313" key="2">
    <source>
        <dbReference type="EMBL" id="TCB89409.1"/>
    </source>
</evidence>
<sequence>MAATLTPTPGDRTADLPYTYLHTQTWARASTTIIRTDLQRWRHDDGSGQETIRRAPDLPTLKHQPTSDERNLFHQAPPTSTQHPAGGLHPYLSGTIPTDPTTLAARLAPPELAGEPAYPRLLAGGVVSLTTNQYLGQQQRAAALRVLATVPGIAYLGASVDIAGRAGLGFRVTADGSTTTLFIDPTTGELLAAQELIAGSRPGLFSYVLILDRGHTAEAGASW</sequence>
<proteinExistence type="predicted"/>
<dbReference type="Proteomes" id="UP000292274">
    <property type="component" value="Unassembled WGS sequence"/>
</dbReference>
<organism evidence="2 3">
    <name type="scientific">Micromonospora zingiberis</name>
    <dbReference type="NCBI Taxonomy" id="2053011"/>
    <lineage>
        <taxon>Bacteria</taxon>
        <taxon>Bacillati</taxon>
        <taxon>Actinomycetota</taxon>
        <taxon>Actinomycetes</taxon>
        <taxon>Micromonosporales</taxon>
        <taxon>Micromonosporaceae</taxon>
        <taxon>Micromonospora</taxon>
    </lineage>
</organism>
<reference evidence="2 3" key="1">
    <citation type="submission" date="2019-02" db="EMBL/GenBank/DDBJ databases">
        <title>Jishengella sp. nov., isolated from a root of Zingiber montanum.</title>
        <authorList>
            <person name="Kuncharoen N."/>
            <person name="Kudo T."/>
            <person name="Masahiro Y."/>
            <person name="Ohkuma M."/>
            <person name="Tanasupawat S."/>
        </authorList>
    </citation>
    <scope>NUCLEOTIDE SEQUENCE [LARGE SCALE GENOMIC DNA]</scope>
    <source>
        <strain evidence="2 3">PLAI 1-1</strain>
    </source>
</reference>
<dbReference type="OrthoDB" id="3378277at2"/>
<comment type="caution">
    <text evidence="2">The sequence shown here is derived from an EMBL/GenBank/DDBJ whole genome shotgun (WGS) entry which is preliminary data.</text>
</comment>
<feature type="compositionally biased region" description="Basic and acidic residues" evidence="1">
    <location>
        <begin position="42"/>
        <end position="56"/>
    </location>
</feature>
<name>A0A4R0G2C4_9ACTN</name>
<evidence type="ECO:0000256" key="1">
    <source>
        <dbReference type="SAM" id="MobiDB-lite"/>
    </source>
</evidence>
<gene>
    <name evidence="2" type="ORF">E0H26_28055</name>
</gene>
<protein>
    <submittedName>
        <fullName evidence="2">Uncharacterized protein</fullName>
    </submittedName>
</protein>
<dbReference type="EMBL" id="SJJR01000034">
    <property type="protein sequence ID" value="TCB89409.1"/>
    <property type="molecule type" value="Genomic_DNA"/>
</dbReference>
<keyword evidence="3" id="KW-1185">Reference proteome</keyword>
<evidence type="ECO:0000313" key="3">
    <source>
        <dbReference type="Proteomes" id="UP000292274"/>
    </source>
</evidence>
<accession>A0A4R0G2C4</accession>
<feature type="region of interest" description="Disordered" evidence="1">
    <location>
        <begin position="42"/>
        <end position="84"/>
    </location>
</feature>
<dbReference type="AlphaFoldDB" id="A0A4R0G2C4"/>